<evidence type="ECO:0000313" key="1">
    <source>
        <dbReference type="EMBL" id="SEA11442.1"/>
    </source>
</evidence>
<reference evidence="1 2" key="1">
    <citation type="submission" date="2016-10" db="EMBL/GenBank/DDBJ databases">
        <authorList>
            <person name="de Groot N.N."/>
        </authorList>
    </citation>
    <scope>NUCLEOTIDE SEQUENCE [LARGE SCALE GENOMIC DNA]</scope>
    <source>
        <strain evidence="1 2">DSM 19033</strain>
    </source>
</reference>
<sequence>MNKSILLLTAIAGFLTACQNKTSEEQVDSLAKSPDTVPSQSKACYAYIKDRDTVSLSYTIAGNAIAGEFSNNLFEKDKNSGEINGIIKGDTILADYTAKGEGVTSVRQVAFLKKGTQLLQGYGDTKEEGGKLVFTKPHDLKFISAVALTASDCK</sequence>
<gene>
    <name evidence="1" type="ORF">SAMN05443550_10232</name>
</gene>
<dbReference type="EMBL" id="FNRA01000002">
    <property type="protein sequence ID" value="SEA11442.1"/>
    <property type="molecule type" value="Genomic_DNA"/>
</dbReference>
<accession>A0A1H3YKG4</accession>
<organism evidence="1 2">
    <name type="scientific">Pedobacter hartonius</name>
    <dbReference type="NCBI Taxonomy" id="425514"/>
    <lineage>
        <taxon>Bacteria</taxon>
        <taxon>Pseudomonadati</taxon>
        <taxon>Bacteroidota</taxon>
        <taxon>Sphingobacteriia</taxon>
        <taxon>Sphingobacteriales</taxon>
        <taxon>Sphingobacteriaceae</taxon>
        <taxon>Pedobacter</taxon>
    </lineage>
</organism>
<dbReference type="STRING" id="425514.SAMN05443550_10232"/>
<dbReference type="PROSITE" id="PS51257">
    <property type="entry name" value="PROKAR_LIPOPROTEIN"/>
    <property type="match status" value="1"/>
</dbReference>
<proteinExistence type="predicted"/>
<dbReference type="AlphaFoldDB" id="A0A1H3YKG4"/>
<protein>
    <recommendedName>
        <fullName evidence="3">Lipoprotein</fullName>
    </recommendedName>
</protein>
<evidence type="ECO:0000313" key="2">
    <source>
        <dbReference type="Proteomes" id="UP000198850"/>
    </source>
</evidence>
<keyword evidence="2" id="KW-1185">Reference proteome</keyword>
<dbReference type="RefSeq" id="WP_090555227.1">
    <property type="nucleotide sequence ID" value="NZ_FNRA01000002.1"/>
</dbReference>
<name>A0A1H3YKG4_9SPHI</name>
<evidence type="ECO:0008006" key="3">
    <source>
        <dbReference type="Google" id="ProtNLM"/>
    </source>
</evidence>
<dbReference type="Proteomes" id="UP000198850">
    <property type="component" value="Unassembled WGS sequence"/>
</dbReference>
<dbReference type="OrthoDB" id="794403at2"/>